<protein>
    <submittedName>
        <fullName evidence="1">Uncharacterized protein</fullName>
    </submittedName>
</protein>
<organism evidence="1 2">
    <name type="scientific">Heliocybe sulcata</name>
    <dbReference type="NCBI Taxonomy" id="5364"/>
    <lineage>
        <taxon>Eukaryota</taxon>
        <taxon>Fungi</taxon>
        <taxon>Dikarya</taxon>
        <taxon>Basidiomycota</taxon>
        <taxon>Agaricomycotina</taxon>
        <taxon>Agaricomycetes</taxon>
        <taxon>Gloeophyllales</taxon>
        <taxon>Gloeophyllaceae</taxon>
        <taxon>Heliocybe</taxon>
    </lineage>
</organism>
<gene>
    <name evidence="1" type="ORF">OE88DRAFT_948755</name>
</gene>
<reference evidence="1 2" key="1">
    <citation type="journal article" date="2019" name="Nat. Ecol. Evol.">
        <title>Megaphylogeny resolves global patterns of mushroom evolution.</title>
        <authorList>
            <person name="Varga T."/>
            <person name="Krizsan K."/>
            <person name="Foldi C."/>
            <person name="Dima B."/>
            <person name="Sanchez-Garcia M."/>
            <person name="Sanchez-Ramirez S."/>
            <person name="Szollosi G.J."/>
            <person name="Szarkandi J.G."/>
            <person name="Papp V."/>
            <person name="Albert L."/>
            <person name="Andreopoulos W."/>
            <person name="Angelini C."/>
            <person name="Antonin V."/>
            <person name="Barry K.W."/>
            <person name="Bougher N.L."/>
            <person name="Buchanan P."/>
            <person name="Buyck B."/>
            <person name="Bense V."/>
            <person name="Catcheside P."/>
            <person name="Chovatia M."/>
            <person name="Cooper J."/>
            <person name="Damon W."/>
            <person name="Desjardin D."/>
            <person name="Finy P."/>
            <person name="Geml J."/>
            <person name="Haridas S."/>
            <person name="Hughes K."/>
            <person name="Justo A."/>
            <person name="Karasinski D."/>
            <person name="Kautmanova I."/>
            <person name="Kiss B."/>
            <person name="Kocsube S."/>
            <person name="Kotiranta H."/>
            <person name="LaButti K.M."/>
            <person name="Lechner B.E."/>
            <person name="Liimatainen K."/>
            <person name="Lipzen A."/>
            <person name="Lukacs Z."/>
            <person name="Mihaltcheva S."/>
            <person name="Morgado L.N."/>
            <person name="Niskanen T."/>
            <person name="Noordeloos M.E."/>
            <person name="Ohm R.A."/>
            <person name="Ortiz-Santana B."/>
            <person name="Ovrebo C."/>
            <person name="Racz N."/>
            <person name="Riley R."/>
            <person name="Savchenko A."/>
            <person name="Shiryaev A."/>
            <person name="Soop K."/>
            <person name="Spirin V."/>
            <person name="Szebenyi C."/>
            <person name="Tomsovsky M."/>
            <person name="Tulloss R.E."/>
            <person name="Uehling J."/>
            <person name="Grigoriev I.V."/>
            <person name="Vagvolgyi C."/>
            <person name="Papp T."/>
            <person name="Martin F.M."/>
            <person name="Miettinen O."/>
            <person name="Hibbett D.S."/>
            <person name="Nagy L.G."/>
        </authorList>
    </citation>
    <scope>NUCLEOTIDE SEQUENCE [LARGE SCALE GENOMIC DNA]</scope>
    <source>
        <strain evidence="1 2">OMC1185</strain>
    </source>
</reference>
<proteinExistence type="predicted"/>
<dbReference type="AlphaFoldDB" id="A0A5C3NA69"/>
<evidence type="ECO:0000313" key="1">
    <source>
        <dbReference type="EMBL" id="TFK54709.1"/>
    </source>
</evidence>
<evidence type="ECO:0000313" key="2">
    <source>
        <dbReference type="Proteomes" id="UP000305948"/>
    </source>
</evidence>
<sequence>MVLLSSYFSEPLPPSIDSLLNQREKVRQRFPPSHRSPWRMSRRAVLFSTGDTALACFYRIYQFIVVDWNVALRNELEYFCIMNPDWAVADLPDPADTQDPARYAVLAGITYLLCEAFNRRIELGLPRDAPPIVEDWEELARRPKVLERVPAWAQRVPPLENVLRIPNSKGRYVEEGGPEVCEPFRKLNILMHQPHIHFV</sequence>
<dbReference type="EMBL" id="ML213505">
    <property type="protein sequence ID" value="TFK54709.1"/>
    <property type="molecule type" value="Genomic_DNA"/>
</dbReference>
<dbReference type="Proteomes" id="UP000305948">
    <property type="component" value="Unassembled WGS sequence"/>
</dbReference>
<dbReference type="OrthoDB" id="5422293at2759"/>
<name>A0A5C3NA69_9AGAM</name>
<keyword evidence="2" id="KW-1185">Reference proteome</keyword>
<accession>A0A5C3NA69</accession>